<dbReference type="PRINTS" id="PR00320">
    <property type="entry name" value="GPROTEINBRPT"/>
</dbReference>
<dbReference type="AlphaFoldDB" id="X6N4V2"/>
<dbReference type="InterPro" id="IPR036322">
    <property type="entry name" value="WD40_repeat_dom_sf"/>
</dbReference>
<dbReference type="Pfam" id="PF00400">
    <property type="entry name" value="WD40"/>
    <property type="match status" value="4"/>
</dbReference>
<evidence type="ECO:0000313" key="5">
    <source>
        <dbReference type="Proteomes" id="UP000023152"/>
    </source>
</evidence>
<dbReference type="InterPro" id="IPR015943">
    <property type="entry name" value="WD40/YVTN_repeat-like_dom_sf"/>
</dbReference>
<feature type="repeat" description="WD" evidence="3">
    <location>
        <begin position="275"/>
        <end position="307"/>
    </location>
</feature>
<dbReference type="SUPFAM" id="SSF50978">
    <property type="entry name" value="WD40 repeat-like"/>
    <property type="match status" value="1"/>
</dbReference>
<feature type="repeat" description="WD" evidence="3">
    <location>
        <begin position="71"/>
        <end position="112"/>
    </location>
</feature>
<dbReference type="PROSITE" id="PS00678">
    <property type="entry name" value="WD_REPEATS_1"/>
    <property type="match status" value="3"/>
</dbReference>
<keyword evidence="1 3" id="KW-0853">WD repeat</keyword>
<accession>X6N4V2</accession>
<evidence type="ECO:0000256" key="2">
    <source>
        <dbReference type="ARBA" id="ARBA00022737"/>
    </source>
</evidence>
<evidence type="ECO:0000256" key="1">
    <source>
        <dbReference type="ARBA" id="ARBA00022574"/>
    </source>
</evidence>
<dbReference type="OrthoDB" id="196858at2759"/>
<dbReference type="CDD" id="cd00200">
    <property type="entry name" value="WD40"/>
    <property type="match status" value="1"/>
</dbReference>
<dbReference type="Proteomes" id="UP000023152">
    <property type="component" value="Unassembled WGS sequence"/>
</dbReference>
<keyword evidence="2" id="KW-0677">Repeat</keyword>
<dbReference type="PROSITE" id="PS50294">
    <property type="entry name" value="WD_REPEATS_REGION"/>
    <property type="match status" value="4"/>
</dbReference>
<dbReference type="InterPro" id="IPR019775">
    <property type="entry name" value="WD40_repeat_CS"/>
</dbReference>
<organism evidence="4 5">
    <name type="scientific">Reticulomyxa filosa</name>
    <dbReference type="NCBI Taxonomy" id="46433"/>
    <lineage>
        <taxon>Eukaryota</taxon>
        <taxon>Sar</taxon>
        <taxon>Rhizaria</taxon>
        <taxon>Retaria</taxon>
        <taxon>Foraminifera</taxon>
        <taxon>Monothalamids</taxon>
        <taxon>Reticulomyxidae</taxon>
        <taxon>Reticulomyxa</taxon>
    </lineage>
</organism>
<dbReference type="InterPro" id="IPR020472">
    <property type="entry name" value="WD40_PAC1"/>
</dbReference>
<dbReference type="PROSITE" id="PS50082">
    <property type="entry name" value="WD_REPEATS_2"/>
    <property type="match status" value="4"/>
</dbReference>
<dbReference type="Gene3D" id="2.130.10.10">
    <property type="entry name" value="YVTN repeat-like/Quinoprotein amine dehydrogenase"/>
    <property type="match status" value="2"/>
</dbReference>
<reference evidence="4 5" key="1">
    <citation type="journal article" date="2013" name="Curr. Biol.">
        <title>The Genome of the Foraminiferan Reticulomyxa filosa.</title>
        <authorList>
            <person name="Glockner G."/>
            <person name="Hulsmann N."/>
            <person name="Schleicher M."/>
            <person name="Noegel A.A."/>
            <person name="Eichinger L."/>
            <person name="Gallinger C."/>
            <person name="Pawlowski J."/>
            <person name="Sierra R."/>
            <person name="Euteneuer U."/>
            <person name="Pillet L."/>
            <person name="Moustafa A."/>
            <person name="Platzer M."/>
            <person name="Groth M."/>
            <person name="Szafranski K."/>
            <person name="Schliwa M."/>
        </authorList>
    </citation>
    <scope>NUCLEOTIDE SEQUENCE [LARGE SCALE GENOMIC DNA]</scope>
</reference>
<proteinExistence type="predicted"/>
<evidence type="ECO:0000256" key="3">
    <source>
        <dbReference type="PROSITE-ProRule" id="PRU00221"/>
    </source>
</evidence>
<keyword evidence="5" id="KW-1185">Reference proteome</keyword>
<gene>
    <name evidence="4" type="ORF">RFI_16876</name>
</gene>
<protein>
    <submittedName>
        <fullName evidence="4">G-protein beta WD-40 repeats containing protein</fullName>
    </submittedName>
</protein>
<sequence>MTLVSLFHSIFWYIFFCFIGKYFKPLKVLQGHSASVNSITFSPDGTKLVSSSDDSTVRIWDVASGTNIQVLKGHSNSVNCARFSPDGKIIVSCSSDETIRLWDVDSGDVKEVIHYPFSIQKVQFCPDGQKIISRSISGIVQTWDLVSNQKITLNINESSDFRLSPNGQLILSNNSSKITILNPKSGDKLHELRVYTSTLSAQFSADGKTMLCYYRDKIIRLYDLVLEREVKTLKGHSADITDVKLLQDYRTIVSCSDDKTIRLWDLKYAIEVQRLIGHSEGITEIDASASGTTLASSSRDNTIRLWG</sequence>
<comment type="caution">
    <text evidence="4">The sequence shown here is derived from an EMBL/GenBank/DDBJ whole genome shotgun (WGS) entry which is preliminary data.</text>
</comment>
<dbReference type="InterPro" id="IPR001680">
    <property type="entry name" value="WD40_rpt"/>
</dbReference>
<dbReference type="PANTHER" id="PTHR19879:SF9">
    <property type="entry name" value="TRANSCRIPTION INITIATION FACTOR TFIID SUBUNIT 5"/>
    <property type="match status" value="1"/>
</dbReference>
<dbReference type="PANTHER" id="PTHR19879">
    <property type="entry name" value="TRANSCRIPTION INITIATION FACTOR TFIID"/>
    <property type="match status" value="1"/>
</dbReference>
<dbReference type="SMART" id="SM00320">
    <property type="entry name" value="WD40"/>
    <property type="match status" value="6"/>
</dbReference>
<evidence type="ECO:0000313" key="4">
    <source>
        <dbReference type="EMBL" id="ETO20342.1"/>
    </source>
</evidence>
<feature type="repeat" description="WD" evidence="3">
    <location>
        <begin position="233"/>
        <end position="274"/>
    </location>
</feature>
<name>X6N4V2_RETFI</name>
<dbReference type="EMBL" id="ASPP01012709">
    <property type="protein sequence ID" value="ETO20342.1"/>
    <property type="molecule type" value="Genomic_DNA"/>
</dbReference>
<feature type="repeat" description="WD" evidence="3">
    <location>
        <begin position="29"/>
        <end position="70"/>
    </location>
</feature>